<dbReference type="NCBIfam" id="TIGR00252">
    <property type="entry name" value="YraN family protein"/>
    <property type="match status" value="1"/>
</dbReference>
<dbReference type="InterPro" id="IPR011856">
    <property type="entry name" value="tRNA_endonuc-like_dom_sf"/>
</dbReference>
<proteinExistence type="inferred from homology"/>
<comment type="similarity">
    <text evidence="1 2">Belongs to the UPF0102 family.</text>
</comment>
<evidence type="ECO:0000256" key="1">
    <source>
        <dbReference type="ARBA" id="ARBA00006738"/>
    </source>
</evidence>
<reference evidence="3" key="1">
    <citation type="journal article" date="2014" name="Int. J. Syst. Evol. Microbiol.">
        <title>Complete genome sequence of Corynebacterium casei LMG S-19264T (=DSM 44701T), isolated from a smear-ripened cheese.</title>
        <authorList>
            <consortium name="US DOE Joint Genome Institute (JGI-PGF)"/>
            <person name="Walter F."/>
            <person name="Albersmeier A."/>
            <person name="Kalinowski J."/>
            <person name="Ruckert C."/>
        </authorList>
    </citation>
    <scope>NUCLEOTIDE SEQUENCE</scope>
    <source>
        <strain evidence="3">CCM 7684</strain>
    </source>
</reference>
<dbReference type="Gene3D" id="3.40.1350.10">
    <property type="match status" value="1"/>
</dbReference>
<evidence type="ECO:0000256" key="2">
    <source>
        <dbReference type="HAMAP-Rule" id="MF_00048"/>
    </source>
</evidence>
<dbReference type="GO" id="GO:0003676">
    <property type="term" value="F:nucleic acid binding"/>
    <property type="evidence" value="ECO:0007669"/>
    <property type="project" value="InterPro"/>
</dbReference>
<sequence>MRSAADRRLSEAGGRRSETVAAWWLRLKGYRILARRLKTPMGEVDLVVQRGQSLVFVEVKARSTLDLAAEALTPRQRERIVQAARGYLARNPHYGGHNIRFDLLLIAPGRLPRHIVQAFDASF</sequence>
<dbReference type="InterPro" id="IPR003509">
    <property type="entry name" value="UPF0102_YraN-like"/>
</dbReference>
<dbReference type="PANTHER" id="PTHR34039:SF1">
    <property type="entry name" value="UPF0102 PROTEIN YRAN"/>
    <property type="match status" value="1"/>
</dbReference>
<evidence type="ECO:0000313" key="3">
    <source>
        <dbReference type="EMBL" id="GGE49955.1"/>
    </source>
</evidence>
<dbReference type="RefSeq" id="WP_188410522.1">
    <property type="nucleotide sequence ID" value="NZ_BMCP01000004.1"/>
</dbReference>
<protein>
    <recommendedName>
        <fullName evidence="2">UPF0102 protein GCM10007276_28870</fullName>
    </recommendedName>
</protein>
<dbReference type="AlphaFoldDB" id="A0A8J2YL42"/>
<organism evidence="3 4">
    <name type="scientific">Agaricicola taiwanensis</name>
    <dbReference type="NCBI Taxonomy" id="591372"/>
    <lineage>
        <taxon>Bacteria</taxon>
        <taxon>Pseudomonadati</taxon>
        <taxon>Pseudomonadota</taxon>
        <taxon>Alphaproteobacteria</taxon>
        <taxon>Rhodobacterales</taxon>
        <taxon>Paracoccaceae</taxon>
        <taxon>Agaricicola</taxon>
    </lineage>
</organism>
<name>A0A8J2YL42_9RHOB</name>
<accession>A0A8J2YL42</accession>
<dbReference type="PANTHER" id="PTHR34039">
    <property type="entry name" value="UPF0102 PROTEIN YRAN"/>
    <property type="match status" value="1"/>
</dbReference>
<dbReference type="InterPro" id="IPR011335">
    <property type="entry name" value="Restrct_endonuc-II-like"/>
</dbReference>
<comment type="caution">
    <text evidence="3">The sequence shown here is derived from an EMBL/GenBank/DDBJ whole genome shotgun (WGS) entry which is preliminary data.</text>
</comment>
<dbReference type="Pfam" id="PF02021">
    <property type="entry name" value="UPF0102"/>
    <property type="match status" value="1"/>
</dbReference>
<dbReference type="Proteomes" id="UP000602745">
    <property type="component" value="Unassembled WGS sequence"/>
</dbReference>
<keyword evidence="4" id="KW-1185">Reference proteome</keyword>
<dbReference type="NCBIfam" id="NF009151">
    <property type="entry name" value="PRK12497.1-5"/>
    <property type="match status" value="1"/>
</dbReference>
<gene>
    <name evidence="3" type="ORF">GCM10007276_28870</name>
</gene>
<evidence type="ECO:0000313" key="4">
    <source>
        <dbReference type="Proteomes" id="UP000602745"/>
    </source>
</evidence>
<dbReference type="HAMAP" id="MF_00048">
    <property type="entry name" value="UPF0102"/>
    <property type="match status" value="1"/>
</dbReference>
<dbReference type="SUPFAM" id="SSF52980">
    <property type="entry name" value="Restriction endonuclease-like"/>
    <property type="match status" value="1"/>
</dbReference>
<reference evidence="3" key="2">
    <citation type="submission" date="2020-09" db="EMBL/GenBank/DDBJ databases">
        <authorList>
            <person name="Sun Q."/>
            <person name="Sedlacek I."/>
        </authorList>
    </citation>
    <scope>NUCLEOTIDE SEQUENCE</scope>
    <source>
        <strain evidence="3">CCM 7684</strain>
    </source>
</reference>
<dbReference type="EMBL" id="BMCP01000004">
    <property type="protein sequence ID" value="GGE49955.1"/>
    <property type="molecule type" value="Genomic_DNA"/>
</dbReference>